<dbReference type="Proteomes" id="UP000018914">
    <property type="component" value="Chromosome"/>
</dbReference>
<dbReference type="KEGG" id="trd:THERU_05265"/>
<name>W0DE13_9AQUI</name>
<keyword evidence="2" id="KW-1185">Reference proteome</keyword>
<evidence type="ECO:0000313" key="1">
    <source>
        <dbReference type="EMBL" id="AHE96864.1"/>
    </source>
</evidence>
<accession>W0DE13</accession>
<protein>
    <submittedName>
        <fullName evidence="1">Uncharacterized protein</fullName>
    </submittedName>
</protein>
<reference evidence="1 2" key="1">
    <citation type="submission" date="2013-12" db="EMBL/GenBank/DDBJ databases">
        <authorList>
            <consortium name="DOE Joint Genome Institute"/>
            <person name="Eisen J."/>
            <person name="Huntemann M."/>
            <person name="Han J."/>
            <person name="Chen A."/>
            <person name="Kyrpides N."/>
            <person name="Mavromatis K."/>
            <person name="Markowitz V."/>
            <person name="Palaniappan K."/>
            <person name="Ivanova N."/>
            <person name="Schaumberg A."/>
            <person name="Pati A."/>
            <person name="Liolios K."/>
            <person name="Nordberg H.P."/>
            <person name="Cantor M.N."/>
            <person name="Hua S.X."/>
            <person name="Woyke T."/>
        </authorList>
    </citation>
    <scope>NUCLEOTIDE SEQUENCE [LARGE SCALE GENOMIC DNA]</scope>
    <source>
        <strain evidence="1 2">DSM 23557</strain>
    </source>
</reference>
<dbReference type="HOGENOM" id="CLU_2119992_0_0_0"/>
<gene>
    <name evidence="1" type="ORF">THERU_05265</name>
</gene>
<proteinExistence type="predicted"/>
<dbReference type="AlphaFoldDB" id="W0DE13"/>
<dbReference type="EMBL" id="CP007028">
    <property type="protein sequence ID" value="AHE96864.1"/>
    <property type="molecule type" value="Genomic_DNA"/>
</dbReference>
<dbReference type="RefSeq" id="WP_051402155.1">
    <property type="nucleotide sequence ID" value="NZ_CP007028.1"/>
</dbReference>
<organism evidence="2">
    <name type="scientific">Thermocrinis ruber</name>
    <dbReference type="NCBI Taxonomy" id="75906"/>
    <lineage>
        <taxon>Bacteria</taxon>
        <taxon>Pseudomonadati</taxon>
        <taxon>Aquificota</taxon>
        <taxon>Aquificia</taxon>
        <taxon>Aquificales</taxon>
        <taxon>Aquificaceae</taxon>
        <taxon>Thermocrinis</taxon>
    </lineage>
</organism>
<sequence length="114" mass="13521">MINIDDVLKYLKYLKELSRKIGTRVDFSYIEGRRGRKKQELDFLFIEEDWHIEKEVELADRKNLRIFISSRANQLRSGKALFLGVGLFKHSEVENDKPNEKAKKAKNFCSYFCD</sequence>
<evidence type="ECO:0000313" key="2">
    <source>
        <dbReference type="Proteomes" id="UP000018914"/>
    </source>
</evidence>
<dbReference type="STRING" id="75906.THERU_05265"/>